<organism evidence="1 2">
    <name type="scientific">Albula glossodonta</name>
    <name type="common">roundjaw bonefish</name>
    <dbReference type="NCBI Taxonomy" id="121402"/>
    <lineage>
        <taxon>Eukaryota</taxon>
        <taxon>Metazoa</taxon>
        <taxon>Chordata</taxon>
        <taxon>Craniata</taxon>
        <taxon>Vertebrata</taxon>
        <taxon>Euteleostomi</taxon>
        <taxon>Actinopterygii</taxon>
        <taxon>Neopterygii</taxon>
        <taxon>Teleostei</taxon>
        <taxon>Albuliformes</taxon>
        <taxon>Albulidae</taxon>
        <taxon>Albula</taxon>
    </lineage>
</organism>
<comment type="caution">
    <text evidence="1">The sequence shown here is derived from an EMBL/GenBank/DDBJ whole genome shotgun (WGS) entry which is preliminary data.</text>
</comment>
<keyword evidence="2" id="KW-1185">Reference proteome</keyword>
<dbReference type="AlphaFoldDB" id="A0A8T2NI55"/>
<reference evidence="1" key="1">
    <citation type="thesis" date="2021" institute="BYU ScholarsArchive" country="Provo, UT, USA">
        <title>Applications of and Algorithms for Genome Assembly and Genomic Analyses with an Emphasis on Marine Teleosts.</title>
        <authorList>
            <person name="Pickett B.D."/>
        </authorList>
    </citation>
    <scope>NUCLEOTIDE SEQUENCE</scope>
    <source>
        <strain evidence="1">HI-2016</strain>
    </source>
</reference>
<evidence type="ECO:0000313" key="1">
    <source>
        <dbReference type="EMBL" id="KAG9339694.1"/>
    </source>
</evidence>
<name>A0A8T2NI55_9TELE</name>
<gene>
    <name evidence="1" type="ORF">JZ751_023340</name>
</gene>
<protein>
    <submittedName>
        <fullName evidence="1">Uncharacterized protein</fullName>
    </submittedName>
</protein>
<dbReference type="EMBL" id="JAFBMS010000051">
    <property type="protein sequence ID" value="KAG9339694.1"/>
    <property type="molecule type" value="Genomic_DNA"/>
</dbReference>
<proteinExistence type="predicted"/>
<dbReference type="Proteomes" id="UP000824540">
    <property type="component" value="Unassembled WGS sequence"/>
</dbReference>
<evidence type="ECO:0000313" key="2">
    <source>
        <dbReference type="Proteomes" id="UP000824540"/>
    </source>
</evidence>
<accession>A0A8T2NI55</accession>
<sequence length="95" mass="10714">MEDRMENTVEWYGGTRLVQLLQLTVQMDLQDQVLLGGADWYEDVSILFSVVLIPGEGAVAASTYRLDKRLMLSVFVPHSDGSQYLCMEEEAKPLC</sequence>